<proteinExistence type="predicted"/>
<dbReference type="EMBL" id="MUYB01000005">
    <property type="protein sequence ID" value="OOS07081.1"/>
    <property type="molecule type" value="Genomic_DNA"/>
</dbReference>
<name>A0A1T0BBB9_9PAST</name>
<gene>
    <name evidence="1" type="ORF">B0188_01465</name>
</gene>
<dbReference type="STRING" id="123822.B0188_01465"/>
<keyword evidence="2" id="KW-1185">Reference proteome</keyword>
<evidence type="ECO:0000313" key="2">
    <source>
        <dbReference type="Proteomes" id="UP000190023"/>
    </source>
</evidence>
<accession>A0A1T0BBB9</accession>
<evidence type="ECO:0000313" key="1">
    <source>
        <dbReference type="EMBL" id="OOS07081.1"/>
    </source>
</evidence>
<protein>
    <submittedName>
        <fullName evidence="1">Uncharacterized protein</fullName>
    </submittedName>
</protein>
<dbReference type="AlphaFoldDB" id="A0A1T0BBB9"/>
<dbReference type="Proteomes" id="UP000190023">
    <property type="component" value="Unassembled WGS sequence"/>
</dbReference>
<sequence length="66" mass="7606">MLAKIGFNATAVWQMSHIELNAWIDTYLAQQGIKSHSTAHNTAKEQVKSYVFRRRKSQQQTQENKG</sequence>
<reference evidence="1 2" key="1">
    <citation type="submission" date="2017-02" db="EMBL/GenBank/DDBJ databases">
        <title>Draft genome sequence of Haemophilus felis CCUG 31170 type strain.</title>
        <authorList>
            <person name="Engstrom-Jakobsson H."/>
            <person name="Salva-Serra F."/>
            <person name="Thorell K."/>
            <person name="Gonzales-Siles L."/>
            <person name="Karlsson R."/>
            <person name="Boulund F."/>
            <person name="Engstrand L."/>
            <person name="Kristiansson E."/>
            <person name="Moore E."/>
        </authorList>
    </citation>
    <scope>NUCLEOTIDE SEQUENCE [LARGE SCALE GENOMIC DNA]</scope>
    <source>
        <strain evidence="1 2">CCUG 31170</strain>
    </source>
</reference>
<organism evidence="1 2">
    <name type="scientific">[Haemophilus] felis</name>
    <dbReference type="NCBI Taxonomy" id="123822"/>
    <lineage>
        <taxon>Bacteria</taxon>
        <taxon>Pseudomonadati</taxon>
        <taxon>Pseudomonadota</taxon>
        <taxon>Gammaproteobacteria</taxon>
        <taxon>Pasteurellales</taxon>
        <taxon>Pasteurellaceae</taxon>
    </lineage>
</organism>
<comment type="caution">
    <text evidence="1">The sequence shown here is derived from an EMBL/GenBank/DDBJ whole genome shotgun (WGS) entry which is preliminary data.</text>
</comment>